<name>A0A319BN34_ASPVC</name>
<evidence type="ECO:0000313" key="1">
    <source>
        <dbReference type="EMBL" id="PYH72540.1"/>
    </source>
</evidence>
<dbReference type="RefSeq" id="XP_025566334.1">
    <property type="nucleotide sequence ID" value="XM_025701615.1"/>
</dbReference>
<gene>
    <name evidence="1" type="ORF">BO88DRAFT_164172</name>
</gene>
<dbReference type="GeneID" id="37206207"/>
<dbReference type="EMBL" id="KZ821616">
    <property type="protein sequence ID" value="PYH72540.1"/>
    <property type="molecule type" value="Genomic_DNA"/>
</dbReference>
<keyword evidence="2" id="KW-1185">Reference proteome</keyword>
<reference evidence="1" key="1">
    <citation type="submission" date="2016-12" db="EMBL/GenBank/DDBJ databases">
        <title>The genomes of Aspergillus section Nigri reveals drivers in fungal speciation.</title>
        <authorList>
            <consortium name="DOE Joint Genome Institute"/>
            <person name="Vesth T.C."/>
            <person name="Nybo J."/>
            <person name="Theobald S."/>
            <person name="Brandl J."/>
            <person name="Frisvad J.C."/>
            <person name="Nielsen K.F."/>
            <person name="Lyhne E.K."/>
            <person name="Kogle M.E."/>
            <person name="Kuo A."/>
            <person name="Riley R."/>
            <person name="Clum A."/>
            <person name="Nolan M."/>
            <person name="Lipzen A."/>
            <person name="Salamov A."/>
            <person name="Henrissat B."/>
            <person name="Wiebenga A."/>
            <person name="De Vries R.P."/>
            <person name="Grigoriev I.V."/>
            <person name="Mortensen U.H."/>
            <person name="Andersen M.R."/>
            <person name="Baker S.E."/>
        </authorList>
    </citation>
    <scope>NUCLEOTIDE SEQUENCE [LARGE SCALE GENOMIC DNA]</scope>
    <source>
        <strain evidence="1">CBS 113365</strain>
    </source>
</reference>
<organism evidence="1 2">
    <name type="scientific">Aspergillus vadensis (strain CBS 113365 / IMI 142717 / IBT 24658)</name>
    <dbReference type="NCBI Taxonomy" id="1448311"/>
    <lineage>
        <taxon>Eukaryota</taxon>
        <taxon>Fungi</taxon>
        <taxon>Dikarya</taxon>
        <taxon>Ascomycota</taxon>
        <taxon>Pezizomycotina</taxon>
        <taxon>Eurotiomycetes</taxon>
        <taxon>Eurotiomycetidae</taxon>
        <taxon>Eurotiales</taxon>
        <taxon>Aspergillaceae</taxon>
        <taxon>Aspergillus</taxon>
        <taxon>Aspergillus subgen. Circumdati</taxon>
    </lineage>
</organism>
<evidence type="ECO:0000313" key="2">
    <source>
        <dbReference type="Proteomes" id="UP000248405"/>
    </source>
</evidence>
<accession>A0A319BN34</accession>
<dbReference type="Proteomes" id="UP000248405">
    <property type="component" value="Unassembled WGS sequence"/>
</dbReference>
<protein>
    <submittedName>
        <fullName evidence="1">Uncharacterized protein</fullName>
    </submittedName>
</protein>
<proteinExistence type="predicted"/>
<dbReference type="AlphaFoldDB" id="A0A319BN34"/>
<sequence length="55" mass="6439">MMMIWQRIKKMDGDQCMAAEPGVLADYLFELPCPRWVEFRGETREKFGAHGNNFS</sequence>